<keyword evidence="6 9" id="KW-1133">Transmembrane helix</keyword>
<evidence type="ECO:0000256" key="7">
    <source>
        <dbReference type="ARBA" id="ARBA00023136"/>
    </source>
</evidence>
<feature type="transmembrane region" description="Helical" evidence="9">
    <location>
        <begin position="12"/>
        <end position="36"/>
    </location>
</feature>
<reference evidence="11 12" key="1">
    <citation type="submission" date="2018-04" db="EMBL/GenBank/DDBJ databases">
        <title>Genomic Encyclopedia of Archaeal and Bacterial Type Strains, Phase II (KMG-II): from individual species to whole genera.</title>
        <authorList>
            <person name="Goeker M."/>
        </authorList>
    </citation>
    <scope>NUCLEOTIDE SEQUENCE [LARGE SCALE GENOMIC DNA]</scope>
    <source>
        <strain evidence="11 12">DSM 23382</strain>
    </source>
</reference>
<accession>A0A2T5V514</accession>
<comment type="caution">
    <text evidence="11">The sequence shown here is derived from an EMBL/GenBank/DDBJ whole genome shotgun (WGS) entry which is preliminary data.</text>
</comment>
<dbReference type="GO" id="GO:0022857">
    <property type="term" value="F:transmembrane transporter activity"/>
    <property type="evidence" value="ECO:0007669"/>
    <property type="project" value="UniProtKB-UniRule"/>
</dbReference>
<dbReference type="AlphaFoldDB" id="A0A2T5V514"/>
<dbReference type="Pfam" id="PF04290">
    <property type="entry name" value="DctQ"/>
    <property type="match status" value="1"/>
</dbReference>
<dbReference type="RefSeq" id="WP_107991346.1">
    <property type="nucleotide sequence ID" value="NZ_QAYG01000009.1"/>
</dbReference>
<evidence type="ECO:0000256" key="4">
    <source>
        <dbReference type="ARBA" id="ARBA00022519"/>
    </source>
</evidence>
<evidence type="ECO:0000256" key="6">
    <source>
        <dbReference type="ARBA" id="ARBA00022989"/>
    </source>
</evidence>
<dbReference type="InterPro" id="IPR007387">
    <property type="entry name" value="TRAP_DctQ"/>
</dbReference>
<dbReference type="OrthoDB" id="9797534at2"/>
<dbReference type="PANTHER" id="PTHR35011:SF10">
    <property type="entry name" value="TRAP TRANSPORTER SMALL PERMEASE PROTEIN"/>
    <property type="match status" value="1"/>
</dbReference>
<feature type="transmembrane region" description="Helical" evidence="9">
    <location>
        <begin position="93"/>
        <end position="115"/>
    </location>
</feature>
<keyword evidence="5 9" id="KW-0812">Transmembrane</keyword>
<sequence>MRKALDALYRLSAALAALCLVVIAVMVVAQVAARIFDGARSLIGLEPLGLLVPSLAEIAGFLLVGASFLALASTLRNADHIRVIILLQMVPRSVARFLELWVLAVAVALIGYFAWNAALLTLDSYQFNEVSFGIIPVPLWIPQAAMTAGLAVFLISLIDDLVVTLLGGEPSYMEPMPDHDLVEGTE</sequence>
<proteinExistence type="inferred from homology"/>
<comment type="subcellular location">
    <subcellularLocation>
        <location evidence="1 9">Cell inner membrane</location>
        <topology evidence="1 9">Multi-pass membrane protein</topology>
    </subcellularLocation>
</comment>
<dbReference type="Proteomes" id="UP000244081">
    <property type="component" value="Unassembled WGS sequence"/>
</dbReference>
<dbReference type="GO" id="GO:0015740">
    <property type="term" value="P:C4-dicarboxylate transport"/>
    <property type="evidence" value="ECO:0007669"/>
    <property type="project" value="TreeGrafter"/>
</dbReference>
<evidence type="ECO:0000256" key="3">
    <source>
        <dbReference type="ARBA" id="ARBA00022475"/>
    </source>
</evidence>
<evidence type="ECO:0000256" key="2">
    <source>
        <dbReference type="ARBA" id="ARBA00022448"/>
    </source>
</evidence>
<evidence type="ECO:0000259" key="10">
    <source>
        <dbReference type="Pfam" id="PF04290"/>
    </source>
</evidence>
<feature type="transmembrane region" description="Helical" evidence="9">
    <location>
        <begin position="135"/>
        <end position="158"/>
    </location>
</feature>
<gene>
    <name evidence="11" type="ORF">C8N35_109128</name>
</gene>
<keyword evidence="7 9" id="KW-0472">Membrane</keyword>
<keyword evidence="12" id="KW-1185">Reference proteome</keyword>
<name>A0A2T5V514_9HYPH</name>
<keyword evidence="3" id="KW-1003">Cell membrane</keyword>
<dbReference type="EMBL" id="QAYG01000009">
    <property type="protein sequence ID" value="PTW58823.1"/>
    <property type="molecule type" value="Genomic_DNA"/>
</dbReference>
<comment type="similarity">
    <text evidence="8 9">Belongs to the TRAP transporter small permease family.</text>
</comment>
<keyword evidence="4 9" id="KW-0997">Cell inner membrane</keyword>
<evidence type="ECO:0000256" key="9">
    <source>
        <dbReference type="RuleBase" id="RU369079"/>
    </source>
</evidence>
<evidence type="ECO:0000313" key="12">
    <source>
        <dbReference type="Proteomes" id="UP000244081"/>
    </source>
</evidence>
<dbReference type="InterPro" id="IPR055348">
    <property type="entry name" value="DctQ"/>
</dbReference>
<comment type="subunit">
    <text evidence="9">The complex comprises the extracytoplasmic solute receptor protein and the two transmembrane proteins.</text>
</comment>
<evidence type="ECO:0000313" key="11">
    <source>
        <dbReference type="EMBL" id="PTW58823.1"/>
    </source>
</evidence>
<organism evidence="11 12">
    <name type="scientific">Breoghania corrubedonensis</name>
    <dbReference type="NCBI Taxonomy" id="665038"/>
    <lineage>
        <taxon>Bacteria</taxon>
        <taxon>Pseudomonadati</taxon>
        <taxon>Pseudomonadota</taxon>
        <taxon>Alphaproteobacteria</taxon>
        <taxon>Hyphomicrobiales</taxon>
        <taxon>Stappiaceae</taxon>
        <taxon>Breoghania</taxon>
    </lineage>
</organism>
<keyword evidence="2 9" id="KW-0813">Transport</keyword>
<evidence type="ECO:0000256" key="5">
    <source>
        <dbReference type="ARBA" id="ARBA00022692"/>
    </source>
</evidence>
<evidence type="ECO:0000256" key="1">
    <source>
        <dbReference type="ARBA" id="ARBA00004429"/>
    </source>
</evidence>
<feature type="domain" description="Tripartite ATP-independent periplasmic transporters DctQ component" evidence="10">
    <location>
        <begin position="55"/>
        <end position="163"/>
    </location>
</feature>
<evidence type="ECO:0000256" key="8">
    <source>
        <dbReference type="ARBA" id="ARBA00038436"/>
    </source>
</evidence>
<dbReference type="GO" id="GO:0005886">
    <property type="term" value="C:plasma membrane"/>
    <property type="evidence" value="ECO:0007669"/>
    <property type="project" value="UniProtKB-SubCell"/>
</dbReference>
<dbReference type="PANTHER" id="PTHR35011">
    <property type="entry name" value="2,3-DIKETO-L-GULONATE TRAP TRANSPORTER SMALL PERMEASE PROTEIN YIAM"/>
    <property type="match status" value="1"/>
</dbReference>
<feature type="transmembrane region" description="Helical" evidence="9">
    <location>
        <begin position="48"/>
        <end position="72"/>
    </location>
</feature>
<protein>
    <recommendedName>
        <fullName evidence="9">TRAP transporter small permease protein</fullName>
    </recommendedName>
</protein>
<comment type="function">
    <text evidence="9">Part of the tripartite ATP-independent periplasmic (TRAP) transport system.</text>
</comment>